<evidence type="ECO:0000313" key="2">
    <source>
        <dbReference type="Proteomes" id="UP000093501"/>
    </source>
</evidence>
<name>A0A1C0AQF8_9ACTN</name>
<dbReference type="EMBL" id="MBQD01000011">
    <property type="protein sequence ID" value="OCL36567.1"/>
    <property type="molecule type" value="Genomic_DNA"/>
</dbReference>
<sequence>MRVHRPKRRRQVDVHQNLLGLIHPTSGTATVFGKDITTSGLEIRQQVGYLPSEVFYYDDNVGAAIATTYRAFAARDLAV</sequence>
<evidence type="ECO:0000313" key="1">
    <source>
        <dbReference type="EMBL" id="OCL36567.1"/>
    </source>
</evidence>
<organism evidence="1 2">
    <name type="scientific">Tessaracoccus lapidicaptus</name>
    <dbReference type="NCBI Taxonomy" id="1427523"/>
    <lineage>
        <taxon>Bacteria</taxon>
        <taxon>Bacillati</taxon>
        <taxon>Actinomycetota</taxon>
        <taxon>Actinomycetes</taxon>
        <taxon>Propionibacteriales</taxon>
        <taxon>Propionibacteriaceae</taxon>
        <taxon>Tessaracoccus</taxon>
    </lineage>
</organism>
<comment type="caution">
    <text evidence="1">The sequence shown here is derived from an EMBL/GenBank/DDBJ whole genome shotgun (WGS) entry which is preliminary data.</text>
</comment>
<reference evidence="2" key="1">
    <citation type="submission" date="2016-07" db="EMBL/GenBank/DDBJ databases">
        <authorList>
            <person name="Florea S."/>
            <person name="Webb J.S."/>
            <person name="Jaromczyk J."/>
            <person name="Schardl C.L."/>
        </authorList>
    </citation>
    <scope>NUCLEOTIDE SEQUENCE [LARGE SCALE GENOMIC DNA]</scope>
    <source>
        <strain evidence="2">IPBSL-7</strain>
    </source>
</reference>
<dbReference type="Proteomes" id="UP000093501">
    <property type="component" value="Unassembled WGS sequence"/>
</dbReference>
<gene>
    <name evidence="1" type="ORF">BCR15_01505</name>
</gene>
<dbReference type="RefSeq" id="WP_068750932.1">
    <property type="nucleotide sequence ID" value="NZ_LR214441.1"/>
</dbReference>
<proteinExistence type="predicted"/>
<accession>A0A1C0AQF8</accession>
<keyword evidence="2" id="KW-1185">Reference proteome</keyword>
<dbReference type="InterPro" id="IPR027417">
    <property type="entry name" value="P-loop_NTPase"/>
</dbReference>
<protein>
    <submittedName>
        <fullName evidence="1">Uncharacterized protein</fullName>
    </submittedName>
</protein>
<dbReference type="AlphaFoldDB" id="A0A1C0AQF8"/>
<dbReference type="Gene3D" id="3.40.50.300">
    <property type="entry name" value="P-loop containing nucleotide triphosphate hydrolases"/>
    <property type="match status" value="1"/>
</dbReference>